<evidence type="ECO:0000256" key="2">
    <source>
        <dbReference type="ARBA" id="ARBA00023013"/>
    </source>
</evidence>
<gene>
    <name evidence="4" type="ORF">COCON_G00054070</name>
</gene>
<keyword evidence="2" id="KW-0649">Protein kinase inhibitor</keyword>
<dbReference type="GO" id="GO:0019901">
    <property type="term" value="F:protein kinase binding"/>
    <property type="evidence" value="ECO:0007669"/>
    <property type="project" value="TreeGrafter"/>
</dbReference>
<protein>
    <submittedName>
        <fullName evidence="4">Uncharacterized protein</fullName>
    </submittedName>
</protein>
<dbReference type="AlphaFoldDB" id="A0A9Q1DW75"/>
<feature type="region of interest" description="Disordered" evidence="3">
    <location>
        <begin position="1"/>
        <end position="45"/>
    </location>
</feature>
<dbReference type="PANTHER" id="PTHR31007:SF4">
    <property type="entry name" value="CALCIUM_CALMODULIN-DEPENDENT PROTEIN KINASE II INHIBITOR 2"/>
    <property type="match status" value="1"/>
</dbReference>
<dbReference type="Proteomes" id="UP001152803">
    <property type="component" value="Unassembled WGS sequence"/>
</dbReference>
<sequence>MLYCCGSTDGDSVNGEKALARSQSEGDSVNARPEPEMYGMSGIPDLLPPASSLQPAPVHVQALGNVLGSQLSFDSPQRRLGQRAPKLGQIGRSKRVVIEDEDLDDIMNNNGQFPVPLNLSPIA</sequence>
<accession>A0A9Q1DW75</accession>
<dbReference type="PANTHER" id="PTHR31007">
    <property type="entry name" value="CALCIUM/CALMODULIN-DEPENDENT PROTEIN KINASE II INHIBITOR 2"/>
    <property type="match status" value="1"/>
</dbReference>
<dbReference type="EMBL" id="JAFJMO010000003">
    <property type="protein sequence ID" value="KAJ8282888.1"/>
    <property type="molecule type" value="Genomic_DNA"/>
</dbReference>
<dbReference type="InterPro" id="IPR026779">
    <property type="entry name" value="Camk2n"/>
</dbReference>
<proteinExistence type="inferred from homology"/>
<comment type="caution">
    <text evidence="4">The sequence shown here is derived from an EMBL/GenBank/DDBJ whole genome shotgun (WGS) entry which is preliminary data.</text>
</comment>
<dbReference type="Pfam" id="PF15170">
    <property type="entry name" value="CaM-KIIN"/>
    <property type="match status" value="1"/>
</dbReference>
<keyword evidence="5" id="KW-1185">Reference proteome</keyword>
<comment type="similarity">
    <text evidence="1">Belongs to the CAMK2N family.</text>
</comment>
<evidence type="ECO:0000256" key="3">
    <source>
        <dbReference type="SAM" id="MobiDB-lite"/>
    </source>
</evidence>
<dbReference type="OrthoDB" id="8846500at2759"/>
<evidence type="ECO:0000313" key="4">
    <source>
        <dbReference type="EMBL" id="KAJ8282888.1"/>
    </source>
</evidence>
<evidence type="ECO:0000256" key="1">
    <source>
        <dbReference type="ARBA" id="ARBA00009996"/>
    </source>
</evidence>
<reference evidence="4" key="1">
    <citation type="journal article" date="2023" name="Science">
        <title>Genome structures resolve the early diversification of teleost fishes.</title>
        <authorList>
            <person name="Parey E."/>
            <person name="Louis A."/>
            <person name="Montfort J."/>
            <person name="Bouchez O."/>
            <person name="Roques C."/>
            <person name="Iampietro C."/>
            <person name="Lluch J."/>
            <person name="Castinel A."/>
            <person name="Donnadieu C."/>
            <person name="Desvignes T."/>
            <person name="Floi Bucao C."/>
            <person name="Jouanno E."/>
            <person name="Wen M."/>
            <person name="Mejri S."/>
            <person name="Dirks R."/>
            <person name="Jansen H."/>
            <person name="Henkel C."/>
            <person name="Chen W.J."/>
            <person name="Zahm M."/>
            <person name="Cabau C."/>
            <person name="Klopp C."/>
            <person name="Thompson A.W."/>
            <person name="Robinson-Rechavi M."/>
            <person name="Braasch I."/>
            <person name="Lecointre G."/>
            <person name="Bobe J."/>
            <person name="Postlethwait J.H."/>
            <person name="Berthelot C."/>
            <person name="Roest Crollius H."/>
            <person name="Guiguen Y."/>
        </authorList>
    </citation>
    <scope>NUCLEOTIDE SEQUENCE</scope>
    <source>
        <strain evidence="4">Concon-B</strain>
    </source>
</reference>
<organism evidence="4 5">
    <name type="scientific">Conger conger</name>
    <name type="common">Conger eel</name>
    <name type="synonym">Muraena conger</name>
    <dbReference type="NCBI Taxonomy" id="82655"/>
    <lineage>
        <taxon>Eukaryota</taxon>
        <taxon>Metazoa</taxon>
        <taxon>Chordata</taxon>
        <taxon>Craniata</taxon>
        <taxon>Vertebrata</taxon>
        <taxon>Euteleostomi</taxon>
        <taxon>Actinopterygii</taxon>
        <taxon>Neopterygii</taxon>
        <taxon>Teleostei</taxon>
        <taxon>Anguilliformes</taxon>
        <taxon>Congridae</taxon>
        <taxon>Conger</taxon>
    </lineage>
</organism>
<evidence type="ECO:0000313" key="5">
    <source>
        <dbReference type="Proteomes" id="UP001152803"/>
    </source>
</evidence>
<dbReference type="GO" id="GO:0008427">
    <property type="term" value="F:calcium-dependent protein kinase inhibitor activity"/>
    <property type="evidence" value="ECO:0007669"/>
    <property type="project" value="TreeGrafter"/>
</dbReference>
<name>A0A9Q1DW75_CONCO</name>